<evidence type="ECO:0000259" key="8">
    <source>
        <dbReference type="SMART" id="SM00382"/>
    </source>
</evidence>
<comment type="similarity">
    <text evidence="2 7">Belongs to the ClpX chaperone family. HslU subfamily.</text>
</comment>
<dbReference type="SMART" id="SM01086">
    <property type="entry name" value="ClpB_D2-small"/>
    <property type="match status" value="1"/>
</dbReference>
<dbReference type="InterPro" id="IPR050052">
    <property type="entry name" value="ATP-dep_Clp_protease_ClpX"/>
</dbReference>
<dbReference type="GO" id="GO:0009376">
    <property type="term" value="C:HslUV protease complex"/>
    <property type="evidence" value="ECO:0007669"/>
    <property type="project" value="UniProtKB-UniRule"/>
</dbReference>
<dbReference type="GO" id="GO:0036402">
    <property type="term" value="F:proteasome-activating activity"/>
    <property type="evidence" value="ECO:0007669"/>
    <property type="project" value="UniProtKB-UniRule"/>
</dbReference>
<feature type="domain" description="Clp ATPase C-terminal" evidence="9">
    <location>
        <begin position="326"/>
        <end position="425"/>
    </location>
</feature>
<proteinExistence type="inferred from homology"/>
<accession>A0A2W7NQS2</accession>
<dbReference type="Proteomes" id="UP000248916">
    <property type="component" value="Unassembled WGS sequence"/>
</dbReference>
<evidence type="ECO:0000256" key="7">
    <source>
        <dbReference type="HAMAP-Rule" id="MF_00249"/>
    </source>
</evidence>
<feature type="binding site" evidence="7">
    <location>
        <position position="312"/>
    </location>
    <ligand>
        <name>ATP</name>
        <dbReference type="ChEBI" id="CHEBI:30616"/>
    </ligand>
</feature>
<keyword evidence="10" id="KW-0645">Protease</keyword>
<evidence type="ECO:0000256" key="5">
    <source>
        <dbReference type="ARBA" id="ARBA00022840"/>
    </source>
</evidence>
<reference evidence="10 11" key="1">
    <citation type="submission" date="2018-06" db="EMBL/GenBank/DDBJ databases">
        <title>Genomic Encyclopedia of Archaeal and Bacterial Type Strains, Phase II (KMG-II): from individual species to whole genera.</title>
        <authorList>
            <person name="Goeker M."/>
        </authorList>
    </citation>
    <scope>NUCLEOTIDE SEQUENCE [LARGE SCALE GENOMIC DNA]</scope>
    <source>
        <strain evidence="10 11">DSM 22009</strain>
    </source>
</reference>
<dbReference type="InterPro" id="IPR004491">
    <property type="entry name" value="HslU"/>
</dbReference>
<dbReference type="InterPro" id="IPR019489">
    <property type="entry name" value="Clp_ATPase_C"/>
</dbReference>
<feature type="binding site" evidence="7">
    <location>
        <begin position="60"/>
        <end position="65"/>
    </location>
    <ligand>
        <name>ATP</name>
        <dbReference type="ChEBI" id="CHEBI:30616"/>
    </ligand>
</feature>
<dbReference type="Gene3D" id="1.10.8.60">
    <property type="match status" value="1"/>
</dbReference>
<keyword evidence="10" id="KW-0378">Hydrolase</keyword>
<dbReference type="GO" id="GO:0005524">
    <property type="term" value="F:ATP binding"/>
    <property type="evidence" value="ECO:0007669"/>
    <property type="project" value="UniProtKB-UniRule"/>
</dbReference>
<keyword evidence="11" id="KW-1185">Reference proteome</keyword>
<evidence type="ECO:0000313" key="11">
    <source>
        <dbReference type="Proteomes" id="UP000248916"/>
    </source>
</evidence>
<dbReference type="PANTHER" id="PTHR48102">
    <property type="entry name" value="ATP-DEPENDENT CLP PROTEASE ATP-BINDING SUBUNIT CLPX-LIKE, MITOCHONDRIAL-RELATED"/>
    <property type="match status" value="1"/>
</dbReference>
<dbReference type="SUPFAM" id="SSF52540">
    <property type="entry name" value="P-loop containing nucleoside triphosphate hydrolases"/>
    <property type="match status" value="1"/>
</dbReference>
<dbReference type="SMART" id="SM00382">
    <property type="entry name" value="AAA"/>
    <property type="match status" value="1"/>
</dbReference>
<feature type="domain" description="AAA+ ATPase" evidence="8">
    <location>
        <begin position="49"/>
        <end position="307"/>
    </location>
</feature>
<dbReference type="GO" id="GO:0016887">
    <property type="term" value="F:ATP hydrolysis activity"/>
    <property type="evidence" value="ECO:0007669"/>
    <property type="project" value="InterPro"/>
</dbReference>
<dbReference type="PANTHER" id="PTHR48102:SF3">
    <property type="entry name" value="ATP-DEPENDENT PROTEASE ATPASE SUBUNIT HSLU"/>
    <property type="match status" value="1"/>
</dbReference>
<comment type="function">
    <text evidence="7">ATPase subunit of a proteasome-like degradation complex; this subunit has chaperone activity. The binding of ATP and its subsequent hydrolysis by HslU are essential for unfolding of protein substrates subsequently hydrolyzed by HslV. HslU recognizes the N-terminal part of its protein substrates and unfolds these before they are guided to HslV for hydrolysis.</text>
</comment>
<evidence type="ECO:0000259" key="9">
    <source>
        <dbReference type="SMART" id="SM01086"/>
    </source>
</evidence>
<evidence type="ECO:0000256" key="2">
    <source>
        <dbReference type="ARBA" id="ARBA00009771"/>
    </source>
</evidence>
<feature type="binding site" evidence="7">
    <location>
        <position position="384"/>
    </location>
    <ligand>
        <name>ATP</name>
        <dbReference type="ChEBI" id="CHEBI:30616"/>
    </ligand>
</feature>
<evidence type="ECO:0000256" key="4">
    <source>
        <dbReference type="ARBA" id="ARBA00022741"/>
    </source>
</evidence>
<dbReference type="GO" id="GO:0043335">
    <property type="term" value="P:protein unfolding"/>
    <property type="evidence" value="ECO:0007669"/>
    <property type="project" value="UniProtKB-UniRule"/>
</dbReference>
<dbReference type="GO" id="GO:0008233">
    <property type="term" value="F:peptidase activity"/>
    <property type="evidence" value="ECO:0007669"/>
    <property type="project" value="UniProtKB-KW"/>
</dbReference>
<sequence>MTDLTPREIVSELDRFIIGQKDAKRAVAVALRNRWRRKQLSAELQDEVYPKNILMIGPTGVGKTEISRRLAKLARAPFLKVEATKFTEVGYVGRDVEQIIRDLVEQAITMTRDHMREDVKTKAEANAEERVIDAIAGENAREGTREMFRKKLHAGELDATMIELEVADTSNPMGNMEIPGMPPGQGGLNIGDLFGKAFQGRKVRKRLSVADSYEVLLGEEADKLLDDESVTKSALEAVQENGIVFLDEIDKVCARQDARGGEVSREGVQRDLLPLIEGTVVATKHGQVRTDHILFIASGAFHVAKPSDLLPELQGRLPIRVELRALTEADFVRILTETDNALTRQYTALLGTEEVEVVFTDDGIAALARIAAEVNTAVENIGARRLYTVMERVFEELSFEAPDRSGEKITVDADFVEKHLGELSRSTDMSRYVL</sequence>
<dbReference type="HAMAP" id="MF_00249">
    <property type="entry name" value="HslU"/>
    <property type="match status" value="1"/>
</dbReference>
<dbReference type="InterPro" id="IPR003593">
    <property type="entry name" value="AAA+_ATPase"/>
</dbReference>
<keyword evidence="6 7" id="KW-0143">Chaperone</keyword>
<evidence type="ECO:0000313" key="10">
    <source>
        <dbReference type="EMBL" id="PZX18984.1"/>
    </source>
</evidence>
<evidence type="ECO:0000256" key="1">
    <source>
        <dbReference type="ARBA" id="ARBA00004496"/>
    </source>
</evidence>
<dbReference type="NCBIfam" id="TIGR00390">
    <property type="entry name" value="hslU"/>
    <property type="match status" value="1"/>
</dbReference>
<dbReference type="InterPro" id="IPR027417">
    <property type="entry name" value="P-loop_NTPase"/>
</dbReference>
<dbReference type="AlphaFoldDB" id="A0A2W7NQS2"/>
<dbReference type="FunFam" id="3.40.50.300:FF:000220">
    <property type="entry name" value="ATP-dependent protease ATPase subunit HslU"/>
    <property type="match status" value="1"/>
</dbReference>
<evidence type="ECO:0000256" key="6">
    <source>
        <dbReference type="ARBA" id="ARBA00023186"/>
    </source>
</evidence>
<dbReference type="EMBL" id="QKZL01000002">
    <property type="protein sequence ID" value="PZX18984.1"/>
    <property type="molecule type" value="Genomic_DNA"/>
</dbReference>
<organism evidence="10 11">
    <name type="scientific">Palleronia aestuarii</name>
    <dbReference type="NCBI Taxonomy" id="568105"/>
    <lineage>
        <taxon>Bacteria</taxon>
        <taxon>Pseudomonadati</taxon>
        <taxon>Pseudomonadota</taxon>
        <taxon>Alphaproteobacteria</taxon>
        <taxon>Rhodobacterales</taxon>
        <taxon>Roseobacteraceae</taxon>
        <taxon>Palleronia</taxon>
    </lineage>
</organism>
<feature type="binding site" evidence="7">
    <location>
        <position position="18"/>
    </location>
    <ligand>
        <name>ATP</name>
        <dbReference type="ChEBI" id="CHEBI:30616"/>
    </ligand>
</feature>
<dbReference type="Gene3D" id="3.40.50.300">
    <property type="entry name" value="P-loop containing nucleotide triphosphate hydrolases"/>
    <property type="match status" value="2"/>
</dbReference>
<dbReference type="Pfam" id="PF00004">
    <property type="entry name" value="AAA"/>
    <property type="match status" value="1"/>
</dbReference>
<dbReference type="NCBIfam" id="NF003544">
    <property type="entry name" value="PRK05201.1"/>
    <property type="match status" value="1"/>
</dbReference>
<keyword evidence="4 7" id="KW-0547">Nucleotide-binding</keyword>
<keyword evidence="3 7" id="KW-0963">Cytoplasm</keyword>
<protein>
    <recommendedName>
        <fullName evidence="7">ATP-dependent protease ATPase subunit HslU</fullName>
    </recommendedName>
    <alternativeName>
        <fullName evidence="7">Unfoldase HslU</fullName>
    </alternativeName>
</protein>
<dbReference type="OrthoDB" id="9804062at2"/>
<feature type="binding site" evidence="7">
    <location>
        <position position="247"/>
    </location>
    <ligand>
        <name>ATP</name>
        <dbReference type="ChEBI" id="CHEBI:30616"/>
    </ligand>
</feature>
<comment type="subunit">
    <text evidence="7">A double ring-shaped homohexamer of HslV is capped on each side by a ring-shaped HslU homohexamer. The assembly of the HslU/HslV complex is dependent on binding of ATP.</text>
</comment>
<dbReference type="RefSeq" id="WP_111535867.1">
    <property type="nucleotide sequence ID" value="NZ_QKZL01000002.1"/>
</dbReference>
<comment type="caution">
    <text evidence="10">The sequence shown here is derived from an EMBL/GenBank/DDBJ whole genome shotgun (WGS) entry which is preliminary data.</text>
</comment>
<dbReference type="CDD" id="cd19498">
    <property type="entry name" value="RecA-like_HslU"/>
    <property type="match status" value="1"/>
</dbReference>
<keyword evidence="5 7" id="KW-0067">ATP-binding</keyword>
<dbReference type="InterPro" id="IPR003959">
    <property type="entry name" value="ATPase_AAA_core"/>
</dbReference>
<dbReference type="FunFam" id="3.40.50.300:FF:000213">
    <property type="entry name" value="ATP-dependent protease ATPase subunit HslU"/>
    <property type="match status" value="1"/>
</dbReference>
<dbReference type="Pfam" id="PF07724">
    <property type="entry name" value="AAA_2"/>
    <property type="match status" value="1"/>
</dbReference>
<comment type="subcellular location">
    <subcellularLocation>
        <location evidence="1 7">Cytoplasm</location>
    </subcellularLocation>
</comment>
<name>A0A2W7NQS2_9RHOB</name>
<gene>
    <name evidence="7" type="primary">hslU</name>
    <name evidence="10" type="ORF">LX81_00678</name>
</gene>
<evidence type="ECO:0000256" key="3">
    <source>
        <dbReference type="ARBA" id="ARBA00022490"/>
    </source>
</evidence>